<reference evidence="2" key="1">
    <citation type="submission" date="2017-12" db="EMBL/GenBank/DDBJ databases">
        <authorList>
            <person name="Katneni V.K."/>
            <person name="Shekhar M.S."/>
            <person name="Otta S.K."/>
            <person name="Karthic K."/>
            <person name="Jangam A.K."/>
            <person name="Gopikrishna G."/>
            <person name="Vijayan K.K."/>
        </authorList>
    </citation>
    <scope>NUCLEOTIDE SEQUENCE [LARGE SCALE GENOMIC DNA]</scope>
    <source>
        <strain evidence="2">IN_AP4RU</strain>
    </source>
</reference>
<evidence type="ECO:0000256" key="1">
    <source>
        <dbReference type="SAM" id="MobiDB-lite"/>
    </source>
</evidence>
<evidence type="ECO:0000313" key="2">
    <source>
        <dbReference type="EMBL" id="AUO15215.1"/>
    </source>
</evidence>
<reference evidence="2" key="2">
    <citation type="journal article" date="2018" name="Genome Announc.">
        <title>First Report of a Complete Genome Sequence of White spot syndrome virus from India.</title>
        <authorList>
            <person name="Vinaya Kumar K."/>
            <person name="Shekhar M.S."/>
            <person name="Otta S.K."/>
            <person name="Karthic K."/>
            <person name="Ashok Kumar J."/>
            <person name="Gopikrishna G."/>
            <person name="Vijayan K.K."/>
        </authorList>
    </citation>
    <scope>NUCLEOTIDE SEQUENCE</scope>
    <source>
        <strain evidence="2">IN_AP4RU</strain>
    </source>
</reference>
<organism evidence="2">
    <name type="scientific">White spot syndrome virus</name>
    <dbReference type="NCBI Taxonomy" id="342409"/>
    <lineage>
        <taxon>Viruses</taxon>
        <taxon>Viruses incertae sedis</taxon>
        <taxon>Naldaviricetes</taxon>
        <taxon>Nimaviridae</taxon>
        <taxon>Whispovirus</taxon>
    </lineage>
</organism>
<name>A0A2I6SCC0_9VIRU</name>
<dbReference type="EMBL" id="MG702567">
    <property type="protein sequence ID" value="AUO15215.1"/>
    <property type="molecule type" value="Genomic_DNA"/>
</dbReference>
<feature type="compositionally biased region" description="Acidic residues" evidence="1">
    <location>
        <begin position="35"/>
        <end position="52"/>
    </location>
</feature>
<dbReference type="Proteomes" id="UP000267352">
    <property type="component" value="Segment"/>
</dbReference>
<accession>A0A2I6SCC0</accession>
<sequence>MASINKIKKDQQTQETGSPLPILTAPPPVSSSSSEQEDVEDGVGDYISYDDF</sequence>
<feature type="region of interest" description="Disordered" evidence="1">
    <location>
        <begin position="1"/>
        <end position="52"/>
    </location>
</feature>
<proteinExistence type="predicted"/>
<protein>
    <submittedName>
        <fullName evidence="2">WSSV451</fullName>
    </submittedName>
</protein>